<evidence type="ECO:0000313" key="1">
    <source>
        <dbReference type="EMBL" id="KFM64047.1"/>
    </source>
</evidence>
<organism evidence="1 2">
    <name type="scientific">Stegodyphus mimosarum</name>
    <name type="common">African social velvet spider</name>
    <dbReference type="NCBI Taxonomy" id="407821"/>
    <lineage>
        <taxon>Eukaryota</taxon>
        <taxon>Metazoa</taxon>
        <taxon>Ecdysozoa</taxon>
        <taxon>Arthropoda</taxon>
        <taxon>Chelicerata</taxon>
        <taxon>Arachnida</taxon>
        <taxon>Araneae</taxon>
        <taxon>Araneomorphae</taxon>
        <taxon>Entelegynae</taxon>
        <taxon>Eresoidea</taxon>
        <taxon>Eresidae</taxon>
        <taxon>Stegodyphus</taxon>
    </lineage>
</organism>
<accession>A0A087TG08</accession>
<dbReference type="EMBL" id="KK115047">
    <property type="protein sequence ID" value="KFM64047.1"/>
    <property type="molecule type" value="Genomic_DNA"/>
</dbReference>
<feature type="non-terminal residue" evidence="1">
    <location>
        <position position="1"/>
    </location>
</feature>
<feature type="non-terminal residue" evidence="1">
    <location>
        <position position="77"/>
    </location>
</feature>
<gene>
    <name evidence="1" type="ORF">X975_17386</name>
</gene>
<proteinExistence type="predicted"/>
<dbReference type="Proteomes" id="UP000054359">
    <property type="component" value="Unassembled WGS sequence"/>
</dbReference>
<evidence type="ECO:0000313" key="2">
    <source>
        <dbReference type="Proteomes" id="UP000054359"/>
    </source>
</evidence>
<dbReference type="AlphaFoldDB" id="A0A087TG08"/>
<protein>
    <submittedName>
        <fullName evidence="1">Uncharacterized protein</fullName>
    </submittedName>
</protein>
<sequence>SHFLFFCVFYFTVRWLDDSTLPRRFQTLPGKGKVCLKVLFVEEVFTKRIIYCSFHFSLFHFKLEALILKDKQLILWP</sequence>
<keyword evidence="2" id="KW-1185">Reference proteome</keyword>
<name>A0A087TG08_STEMI</name>
<reference evidence="1 2" key="1">
    <citation type="submission" date="2013-11" db="EMBL/GenBank/DDBJ databases">
        <title>Genome sequencing of Stegodyphus mimosarum.</title>
        <authorList>
            <person name="Bechsgaard J."/>
        </authorList>
    </citation>
    <scope>NUCLEOTIDE SEQUENCE [LARGE SCALE GENOMIC DNA]</scope>
</reference>